<dbReference type="Gene3D" id="3.40.50.2000">
    <property type="entry name" value="Glycogen Phosphorylase B"/>
    <property type="match status" value="2"/>
</dbReference>
<dbReference type="InterPro" id="IPR028098">
    <property type="entry name" value="Glyco_trans_4-like_N"/>
</dbReference>
<evidence type="ECO:0000259" key="3">
    <source>
        <dbReference type="Pfam" id="PF00534"/>
    </source>
</evidence>
<dbReference type="InterPro" id="IPR050194">
    <property type="entry name" value="Glycosyltransferase_grp1"/>
</dbReference>
<keyword evidence="1" id="KW-0328">Glycosyltransferase</keyword>
<evidence type="ECO:0000313" key="6">
    <source>
        <dbReference type="Proteomes" id="UP001165079"/>
    </source>
</evidence>
<evidence type="ECO:0000256" key="1">
    <source>
        <dbReference type="ARBA" id="ARBA00022676"/>
    </source>
</evidence>
<dbReference type="Proteomes" id="UP001165079">
    <property type="component" value="Unassembled WGS sequence"/>
</dbReference>
<reference evidence="5" key="1">
    <citation type="submission" date="2023-03" db="EMBL/GenBank/DDBJ databases">
        <title>Actinorhabdospora filicis NBRC 111898.</title>
        <authorList>
            <person name="Ichikawa N."/>
            <person name="Sato H."/>
            <person name="Tonouchi N."/>
        </authorList>
    </citation>
    <scope>NUCLEOTIDE SEQUENCE</scope>
    <source>
        <strain evidence="5">NBRC 111898</strain>
    </source>
</reference>
<evidence type="ECO:0000313" key="5">
    <source>
        <dbReference type="EMBL" id="GLZ79316.1"/>
    </source>
</evidence>
<dbReference type="Pfam" id="PF00534">
    <property type="entry name" value="Glycos_transf_1"/>
    <property type="match status" value="1"/>
</dbReference>
<keyword evidence="2 5" id="KW-0808">Transferase</keyword>
<dbReference type="EMBL" id="BSTX01000002">
    <property type="protein sequence ID" value="GLZ79316.1"/>
    <property type="molecule type" value="Genomic_DNA"/>
</dbReference>
<keyword evidence="6" id="KW-1185">Reference proteome</keyword>
<dbReference type="CDD" id="cd03801">
    <property type="entry name" value="GT4_PimA-like"/>
    <property type="match status" value="1"/>
</dbReference>
<organism evidence="5 6">
    <name type="scientific">Actinorhabdospora filicis</name>
    <dbReference type="NCBI Taxonomy" id="1785913"/>
    <lineage>
        <taxon>Bacteria</taxon>
        <taxon>Bacillati</taxon>
        <taxon>Actinomycetota</taxon>
        <taxon>Actinomycetes</taxon>
        <taxon>Micromonosporales</taxon>
        <taxon>Micromonosporaceae</taxon>
        <taxon>Actinorhabdospora</taxon>
    </lineage>
</organism>
<name>A0A9W6SRB4_9ACTN</name>
<dbReference type="GO" id="GO:1901137">
    <property type="term" value="P:carbohydrate derivative biosynthetic process"/>
    <property type="evidence" value="ECO:0007669"/>
    <property type="project" value="UniProtKB-ARBA"/>
</dbReference>
<accession>A0A9W6SRB4</accession>
<comment type="caution">
    <text evidence="5">The sequence shown here is derived from an EMBL/GenBank/DDBJ whole genome shotgun (WGS) entry which is preliminary data.</text>
</comment>
<dbReference type="GO" id="GO:0016758">
    <property type="term" value="F:hexosyltransferase activity"/>
    <property type="evidence" value="ECO:0007669"/>
    <property type="project" value="TreeGrafter"/>
</dbReference>
<dbReference type="InterPro" id="IPR001296">
    <property type="entry name" value="Glyco_trans_1"/>
</dbReference>
<evidence type="ECO:0000256" key="2">
    <source>
        <dbReference type="ARBA" id="ARBA00022679"/>
    </source>
</evidence>
<protein>
    <submittedName>
        <fullName evidence="5">Glycosyl transferase</fullName>
    </submittedName>
</protein>
<dbReference type="PANTHER" id="PTHR45947:SF3">
    <property type="entry name" value="SULFOQUINOVOSYL TRANSFERASE SQD2"/>
    <property type="match status" value="1"/>
</dbReference>
<dbReference type="AlphaFoldDB" id="A0A9W6SRB4"/>
<feature type="domain" description="Glycosyl transferase family 1" evidence="3">
    <location>
        <begin position="201"/>
        <end position="361"/>
    </location>
</feature>
<evidence type="ECO:0000259" key="4">
    <source>
        <dbReference type="Pfam" id="PF13579"/>
    </source>
</evidence>
<dbReference type="Pfam" id="PF13579">
    <property type="entry name" value="Glyco_trans_4_4"/>
    <property type="match status" value="1"/>
</dbReference>
<dbReference type="SUPFAM" id="SSF53756">
    <property type="entry name" value="UDP-Glycosyltransferase/glycogen phosphorylase"/>
    <property type="match status" value="1"/>
</dbReference>
<sequence length="385" mass="38889">MKAEADMAGTDTTGALDGRRVHLVLATSTGGVGQHVASLVEGLVAADARVTVAGPAATEELFGFGARGARFVPVEISAGVDPVADARAARRLRAALRGPGGARATDIVHAHGMRAGLVARAARPLGAPLVVTWHNVLMSTGGVKGRVLGAAEKAVARGADLSLCVSEDLVTRVLRLGGRDVRFGPVPAPPLPPAARDAAAVRAELGVAEGRPLVLSIARLAPQKRVDVLIDAAASLAGRDPAPLFVVAGEGPLREDLAARIAATGAPVTLLGHRKDVPDLLGAADLVVGTAEWEGYPLFAQEALRSGTPLIATRVGGVPHVTGDAAILVAPGEAAATAAAIARVLDDAGERERLSAAGRERGAGLPTVADAVAQVEAVYRELTGA</sequence>
<gene>
    <name evidence="5" type="ORF">Afil01_41230</name>
</gene>
<proteinExistence type="predicted"/>
<dbReference type="PANTHER" id="PTHR45947">
    <property type="entry name" value="SULFOQUINOVOSYL TRANSFERASE SQD2"/>
    <property type="match status" value="1"/>
</dbReference>
<feature type="domain" description="Glycosyltransferase subfamily 4-like N-terminal" evidence="4">
    <location>
        <begin position="30"/>
        <end position="187"/>
    </location>
</feature>